<proteinExistence type="predicted"/>
<dbReference type="RefSeq" id="WP_100368960.1">
    <property type="nucleotide sequence ID" value="NZ_PGTY01000003.1"/>
</dbReference>
<feature type="transmembrane region" description="Helical" evidence="6">
    <location>
        <begin position="22"/>
        <end position="39"/>
    </location>
</feature>
<keyword evidence="3" id="KW-0378">Hydrolase</keyword>
<dbReference type="AlphaFoldDB" id="A0A2M8W266"/>
<evidence type="ECO:0000313" key="7">
    <source>
        <dbReference type="EMBL" id="PJI85009.1"/>
    </source>
</evidence>
<dbReference type="GO" id="GO:0006672">
    <property type="term" value="P:ceramide metabolic process"/>
    <property type="evidence" value="ECO:0007669"/>
    <property type="project" value="InterPro"/>
</dbReference>
<feature type="transmembrane region" description="Helical" evidence="6">
    <location>
        <begin position="188"/>
        <end position="206"/>
    </location>
</feature>
<feature type="transmembrane region" description="Helical" evidence="6">
    <location>
        <begin position="153"/>
        <end position="173"/>
    </location>
</feature>
<reference evidence="7 8" key="1">
    <citation type="submission" date="2017-11" db="EMBL/GenBank/DDBJ databases">
        <title>Genomic Encyclopedia of Archaeal and Bacterial Type Strains, Phase II (KMG-II): From Individual Species to Whole Genera.</title>
        <authorList>
            <person name="Goeker M."/>
        </authorList>
    </citation>
    <scope>NUCLEOTIDE SEQUENCE [LARGE SCALE GENOMIC DNA]</scope>
    <source>
        <strain evidence="7 8">DSM 29128</strain>
    </source>
</reference>
<dbReference type="EMBL" id="PGTY01000003">
    <property type="protein sequence ID" value="PJI85009.1"/>
    <property type="molecule type" value="Genomic_DNA"/>
</dbReference>
<dbReference type="Pfam" id="PF05875">
    <property type="entry name" value="Ceramidase"/>
    <property type="match status" value="1"/>
</dbReference>
<evidence type="ECO:0000256" key="1">
    <source>
        <dbReference type="ARBA" id="ARBA00004141"/>
    </source>
</evidence>
<keyword evidence="2 6" id="KW-0812">Transmembrane</keyword>
<evidence type="ECO:0000256" key="6">
    <source>
        <dbReference type="SAM" id="Phobius"/>
    </source>
</evidence>
<feature type="transmembrane region" description="Helical" evidence="6">
    <location>
        <begin position="127"/>
        <end position="146"/>
    </location>
</feature>
<keyword evidence="8" id="KW-1185">Reference proteome</keyword>
<dbReference type="GO" id="GO:0016020">
    <property type="term" value="C:membrane"/>
    <property type="evidence" value="ECO:0007669"/>
    <property type="project" value="UniProtKB-SubCell"/>
</dbReference>
<gene>
    <name evidence="7" type="ORF">BC777_3005</name>
</gene>
<organism evidence="7 8">
    <name type="scientific">Yoonia maricola</name>
    <dbReference type="NCBI Taxonomy" id="420999"/>
    <lineage>
        <taxon>Bacteria</taxon>
        <taxon>Pseudomonadati</taxon>
        <taxon>Pseudomonadota</taxon>
        <taxon>Alphaproteobacteria</taxon>
        <taxon>Rhodobacterales</taxon>
        <taxon>Paracoccaceae</taxon>
        <taxon>Yoonia</taxon>
    </lineage>
</organism>
<comment type="caution">
    <text evidence="7">The sequence shown here is derived from an EMBL/GenBank/DDBJ whole genome shotgun (WGS) entry which is preliminary data.</text>
</comment>
<evidence type="ECO:0000256" key="3">
    <source>
        <dbReference type="ARBA" id="ARBA00022801"/>
    </source>
</evidence>
<protein>
    <submittedName>
        <fullName evidence="7">Ceramidase</fullName>
    </submittedName>
</protein>
<evidence type="ECO:0000256" key="5">
    <source>
        <dbReference type="ARBA" id="ARBA00023136"/>
    </source>
</evidence>
<feature type="transmembrane region" description="Helical" evidence="6">
    <location>
        <begin position="71"/>
        <end position="90"/>
    </location>
</feature>
<evidence type="ECO:0000256" key="4">
    <source>
        <dbReference type="ARBA" id="ARBA00022989"/>
    </source>
</evidence>
<name>A0A2M8W266_9RHOB</name>
<feature type="transmembrane region" description="Helical" evidence="6">
    <location>
        <begin position="102"/>
        <end position="121"/>
    </location>
</feature>
<comment type="subcellular location">
    <subcellularLocation>
        <location evidence="1">Membrane</location>
        <topology evidence="1">Multi-pass membrane protein</topology>
    </subcellularLocation>
</comment>
<dbReference type="GO" id="GO:0016811">
    <property type="term" value="F:hydrolase activity, acting on carbon-nitrogen (but not peptide) bonds, in linear amides"/>
    <property type="evidence" value="ECO:0007669"/>
    <property type="project" value="InterPro"/>
</dbReference>
<dbReference type="InterPro" id="IPR008901">
    <property type="entry name" value="ACER"/>
</dbReference>
<dbReference type="OrthoDB" id="277121at2"/>
<dbReference type="Proteomes" id="UP000228531">
    <property type="component" value="Unassembled WGS sequence"/>
</dbReference>
<accession>A0A2M8W266</accession>
<evidence type="ECO:0000313" key="8">
    <source>
        <dbReference type="Proteomes" id="UP000228531"/>
    </source>
</evidence>
<keyword evidence="5 6" id="KW-0472">Membrane</keyword>
<keyword evidence="4 6" id="KW-1133">Transmembrane helix</keyword>
<evidence type="ECO:0000256" key="2">
    <source>
        <dbReference type="ARBA" id="ARBA00022692"/>
    </source>
</evidence>
<feature type="transmembrane region" description="Helical" evidence="6">
    <location>
        <begin position="46"/>
        <end position="65"/>
    </location>
</feature>
<sequence length="217" mass="24540">MDWFQQVDGYCERTDFSYWSEPLNAVTNIAFIIAALILWRRGAGVPLARFLTAVLFMIGVGSYLFHTHATIWALLLDVAPIGAFILIYLFGVNRDIVPMRGWIAFIATLGFFPYAIGVVWVTAQVPFFAISNFYWTVPLLLVIYAVRLRDRPQIVSGFLIGAAILTASITFRSVDEMLCDSISFGTHFVWHVLNGIMLGWMIHVYIRHMLATAPAER</sequence>